<dbReference type="PANTHER" id="PTHR31672">
    <property type="entry name" value="BNACNNG10540D PROTEIN"/>
    <property type="match status" value="1"/>
</dbReference>
<name>A0A200PVC2_MACCD</name>
<dbReference type="SUPFAM" id="SSF81383">
    <property type="entry name" value="F-box domain"/>
    <property type="match status" value="1"/>
</dbReference>
<accession>A0A200PVC2</accession>
<feature type="region of interest" description="Disordered" evidence="1">
    <location>
        <begin position="1"/>
        <end position="20"/>
    </location>
</feature>
<feature type="domain" description="F-box" evidence="2">
    <location>
        <begin position="24"/>
        <end position="69"/>
    </location>
</feature>
<comment type="caution">
    <text evidence="3">The sequence shown here is derived from an EMBL/GenBank/DDBJ whole genome shotgun (WGS) entry which is preliminary data.</text>
</comment>
<dbReference type="InterPro" id="IPR013187">
    <property type="entry name" value="F-box-assoc_dom_typ3"/>
</dbReference>
<dbReference type="NCBIfam" id="TIGR01640">
    <property type="entry name" value="F_box_assoc_1"/>
    <property type="match status" value="1"/>
</dbReference>
<dbReference type="Pfam" id="PF08268">
    <property type="entry name" value="FBA_3"/>
    <property type="match status" value="1"/>
</dbReference>
<dbReference type="OrthoDB" id="1894463at2759"/>
<evidence type="ECO:0000256" key="1">
    <source>
        <dbReference type="SAM" id="MobiDB-lite"/>
    </source>
</evidence>
<dbReference type="EMBL" id="MVGT01003963">
    <property type="protein sequence ID" value="OVA02161.1"/>
    <property type="molecule type" value="Genomic_DNA"/>
</dbReference>
<feature type="compositionally biased region" description="Basic and acidic residues" evidence="1">
    <location>
        <begin position="1"/>
        <end position="10"/>
    </location>
</feature>
<dbReference type="STRING" id="56857.A0A200PVC2"/>
<dbReference type="InterPro" id="IPR036047">
    <property type="entry name" value="F-box-like_dom_sf"/>
</dbReference>
<evidence type="ECO:0000313" key="3">
    <source>
        <dbReference type="EMBL" id="OVA02161.1"/>
    </source>
</evidence>
<dbReference type="InterPro" id="IPR017451">
    <property type="entry name" value="F-box-assoc_interact_dom"/>
</dbReference>
<dbReference type="InterPro" id="IPR050796">
    <property type="entry name" value="SCF_F-box_component"/>
</dbReference>
<proteinExistence type="predicted"/>
<evidence type="ECO:0000313" key="4">
    <source>
        <dbReference type="Proteomes" id="UP000195402"/>
    </source>
</evidence>
<keyword evidence="4" id="KW-1185">Reference proteome</keyword>
<dbReference type="SMART" id="SM00256">
    <property type="entry name" value="FBOX"/>
    <property type="match status" value="1"/>
</dbReference>
<dbReference type="InParanoid" id="A0A200PVC2"/>
<dbReference type="Pfam" id="PF12937">
    <property type="entry name" value="F-box-like"/>
    <property type="match status" value="1"/>
</dbReference>
<organism evidence="3 4">
    <name type="scientific">Macleaya cordata</name>
    <name type="common">Five-seeded plume-poppy</name>
    <name type="synonym">Bocconia cordata</name>
    <dbReference type="NCBI Taxonomy" id="56857"/>
    <lineage>
        <taxon>Eukaryota</taxon>
        <taxon>Viridiplantae</taxon>
        <taxon>Streptophyta</taxon>
        <taxon>Embryophyta</taxon>
        <taxon>Tracheophyta</taxon>
        <taxon>Spermatophyta</taxon>
        <taxon>Magnoliopsida</taxon>
        <taxon>Ranunculales</taxon>
        <taxon>Papaveraceae</taxon>
        <taxon>Papaveroideae</taxon>
        <taxon>Macleaya</taxon>
    </lineage>
</organism>
<dbReference type="OMA" id="TCIRTAR"/>
<dbReference type="Proteomes" id="UP000195402">
    <property type="component" value="Unassembled WGS sequence"/>
</dbReference>
<sequence>MKKNKKETNRSKASSSSTDIIGMGMENNFLPEEITMDILSRLPAESVLKCQLVCKTWRSLVHDPSFNHMHLLRHQLDDQNAAESSGLLGFIFLTSLSNNEGRKLCYLRYNKKDEQQQHHPHQTLITRISLHPPAVDDHLIVGSCNGLICISINNYSVGVGDPVYICNPITREYVILPYMDTKLNDRCCLVSGFGYNPSTNEYKVVRICCSNYEPFAKTVQVYTLGDGIGWRNKGEIMYKFIHHPRYILGILANGALHWLDAEQKIVAFDLVDENFRVLPPPPFLRRLNESNHFELQVFRGSLCALHYIGDKRMDVWSLKNNINSNYDMKEQGYQFWSWSKEFSSGREVLIPNQAITLTESGEVLLCYNRSTLFRYDMKTTTSEKLVKLDASFSSYNAIPHMNSFVSLKALGEEDTKIMGS</sequence>
<dbReference type="Gene3D" id="1.20.1280.50">
    <property type="match status" value="1"/>
</dbReference>
<dbReference type="PROSITE" id="PS50181">
    <property type="entry name" value="FBOX"/>
    <property type="match status" value="1"/>
</dbReference>
<dbReference type="AlphaFoldDB" id="A0A200PVC2"/>
<dbReference type="CDD" id="cd22157">
    <property type="entry name" value="F-box_AtFBW1-like"/>
    <property type="match status" value="1"/>
</dbReference>
<protein>
    <submittedName>
        <fullName evidence="3">F-box domain</fullName>
    </submittedName>
</protein>
<evidence type="ECO:0000259" key="2">
    <source>
        <dbReference type="PROSITE" id="PS50181"/>
    </source>
</evidence>
<gene>
    <name evidence="3" type="ORF">BVC80_8787g32</name>
</gene>
<reference evidence="3 4" key="1">
    <citation type="journal article" date="2017" name="Mol. Plant">
        <title>The Genome of Medicinal Plant Macleaya cordata Provides New Insights into Benzylisoquinoline Alkaloids Metabolism.</title>
        <authorList>
            <person name="Liu X."/>
            <person name="Liu Y."/>
            <person name="Huang P."/>
            <person name="Ma Y."/>
            <person name="Qing Z."/>
            <person name="Tang Q."/>
            <person name="Cao H."/>
            <person name="Cheng P."/>
            <person name="Zheng Y."/>
            <person name="Yuan Z."/>
            <person name="Zhou Y."/>
            <person name="Liu J."/>
            <person name="Tang Z."/>
            <person name="Zhuo Y."/>
            <person name="Zhang Y."/>
            <person name="Yu L."/>
            <person name="Huang J."/>
            <person name="Yang P."/>
            <person name="Peng Q."/>
            <person name="Zhang J."/>
            <person name="Jiang W."/>
            <person name="Zhang Z."/>
            <person name="Lin K."/>
            <person name="Ro D.K."/>
            <person name="Chen X."/>
            <person name="Xiong X."/>
            <person name="Shang Y."/>
            <person name="Huang S."/>
            <person name="Zeng J."/>
        </authorList>
    </citation>
    <scope>NUCLEOTIDE SEQUENCE [LARGE SCALE GENOMIC DNA]</scope>
    <source>
        <strain evidence="4">cv. BLH2017</strain>
        <tissue evidence="3">Root</tissue>
    </source>
</reference>
<dbReference type="PANTHER" id="PTHR31672:SF13">
    <property type="entry name" value="F-BOX PROTEIN CPR30-LIKE"/>
    <property type="match status" value="1"/>
</dbReference>
<dbReference type="InterPro" id="IPR001810">
    <property type="entry name" value="F-box_dom"/>
</dbReference>